<name>A0A0H3D8B5_AMYMU</name>
<dbReference type="OrthoDB" id="37081at2"/>
<dbReference type="PROSITE" id="PS00356">
    <property type="entry name" value="HTH_LACI_1"/>
    <property type="match status" value="1"/>
</dbReference>
<protein>
    <submittedName>
        <fullName evidence="5">LacI family transcriptional regulator</fullName>
    </submittedName>
</protein>
<dbReference type="PANTHER" id="PTHR30146:SF109">
    <property type="entry name" value="HTH-TYPE TRANSCRIPTIONAL REGULATOR GALS"/>
    <property type="match status" value="1"/>
</dbReference>
<dbReference type="GeneID" id="92872260"/>
<dbReference type="RefSeq" id="WP_013226377.1">
    <property type="nucleotide sequence ID" value="NC_014318.1"/>
</dbReference>
<dbReference type="Proteomes" id="UP000000328">
    <property type="component" value="Chromosome"/>
</dbReference>
<evidence type="ECO:0000256" key="1">
    <source>
        <dbReference type="ARBA" id="ARBA00023015"/>
    </source>
</evidence>
<evidence type="ECO:0000313" key="6">
    <source>
        <dbReference type="Proteomes" id="UP000000328"/>
    </source>
</evidence>
<dbReference type="GO" id="GO:0003700">
    <property type="term" value="F:DNA-binding transcription factor activity"/>
    <property type="evidence" value="ECO:0007669"/>
    <property type="project" value="TreeGrafter"/>
</dbReference>
<dbReference type="InterPro" id="IPR000843">
    <property type="entry name" value="HTH_LacI"/>
</dbReference>
<proteinExistence type="predicted"/>
<dbReference type="Pfam" id="PF00356">
    <property type="entry name" value="LacI"/>
    <property type="match status" value="1"/>
</dbReference>
<dbReference type="Gene3D" id="3.40.50.2300">
    <property type="match status" value="2"/>
</dbReference>
<dbReference type="CDD" id="cd01392">
    <property type="entry name" value="HTH_LacI"/>
    <property type="match status" value="1"/>
</dbReference>
<evidence type="ECO:0000256" key="3">
    <source>
        <dbReference type="ARBA" id="ARBA00023163"/>
    </source>
</evidence>
<feature type="domain" description="HTH lacI-type" evidence="4">
    <location>
        <begin position="13"/>
        <end position="67"/>
    </location>
</feature>
<dbReference type="InterPro" id="IPR010982">
    <property type="entry name" value="Lambda_DNA-bd_dom_sf"/>
</dbReference>
<dbReference type="SUPFAM" id="SSF53822">
    <property type="entry name" value="Periplasmic binding protein-like I"/>
    <property type="match status" value="1"/>
</dbReference>
<keyword evidence="1" id="KW-0805">Transcription regulation</keyword>
<dbReference type="PATRIC" id="fig|749927.5.peg.4696"/>
<dbReference type="SMART" id="SM00354">
    <property type="entry name" value="HTH_LACI"/>
    <property type="match status" value="1"/>
</dbReference>
<dbReference type="InterPro" id="IPR046335">
    <property type="entry name" value="LacI/GalR-like_sensor"/>
</dbReference>
<dbReference type="HOGENOM" id="CLU_037628_6_2_11"/>
<accession>A0A0H3D8B5</accession>
<dbReference type="AlphaFoldDB" id="A0A0H3D8B5"/>
<dbReference type="Pfam" id="PF13377">
    <property type="entry name" value="Peripla_BP_3"/>
    <property type="match status" value="1"/>
</dbReference>
<keyword evidence="3" id="KW-0804">Transcription</keyword>
<dbReference type="GO" id="GO:0000976">
    <property type="term" value="F:transcription cis-regulatory region binding"/>
    <property type="evidence" value="ECO:0007669"/>
    <property type="project" value="TreeGrafter"/>
</dbReference>
<evidence type="ECO:0000259" key="4">
    <source>
        <dbReference type="PROSITE" id="PS50932"/>
    </source>
</evidence>
<dbReference type="eggNOG" id="COG1609">
    <property type="taxonomic scope" value="Bacteria"/>
</dbReference>
<dbReference type="SUPFAM" id="SSF47413">
    <property type="entry name" value="lambda repressor-like DNA-binding domains"/>
    <property type="match status" value="1"/>
</dbReference>
<sequence length="348" mass="36676">MVVREPGAEPRAAGIKEVAAAAGVSLGTVSNVLNRPDRVSPATRAKVEAAMAELRFVRNESARQLRAGRSRVLAYVMLDGSNPFFTDVAAGMEDAADAAGEGGLSLFLCNSAHQPSREAAYLGRLEQQRVQGVLITPVDPDAPLLGEIARRGTPVVVVDRTPEGTSHCSVAVDDVHGGEIAVRHLVEQGHERIAFVGNHTTVGQVRDRRLGALRALAAAGLGPDQLVDLTTTALTVADGRGAGERLAGLPAPVRPTAAFCANDLVALGLLQTCANLRMSVPDDLAIVGYDDIEFAAAAAVPLTSVRQPRRRLGRTAVELLLAEVSETGHEHRKVVFTPELVVRASTLR</sequence>
<evidence type="ECO:0000313" key="5">
    <source>
        <dbReference type="EMBL" id="ADJ46308.1"/>
    </source>
</evidence>
<dbReference type="KEGG" id="amd:AMED_4538"/>
<organism evidence="5 6">
    <name type="scientific">Amycolatopsis mediterranei (strain U-32)</name>
    <dbReference type="NCBI Taxonomy" id="749927"/>
    <lineage>
        <taxon>Bacteria</taxon>
        <taxon>Bacillati</taxon>
        <taxon>Actinomycetota</taxon>
        <taxon>Actinomycetes</taxon>
        <taxon>Pseudonocardiales</taxon>
        <taxon>Pseudonocardiaceae</taxon>
        <taxon>Amycolatopsis</taxon>
    </lineage>
</organism>
<dbReference type="PANTHER" id="PTHR30146">
    <property type="entry name" value="LACI-RELATED TRANSCRIPTIONAL REPRESSOR"/>
    <property type="match status" value="1"/>
</dbReference>
<dbReference type="PROSITE" id="PS50932">
    <property type="entry name" value="HTH_LACI_2"/>
    <property type="match status" value="1"/>
</dbReference>
<evidence type="ECO:0000256" key="2">
    <source>
        <dbReference type="ARBA" id="ARBA00023125"/>
    </source>
</evidence>
<gene>
    <name evidence="5" type="primary">lacI</name>
    <name evidence="5" type="ordered locus">AMED_4538</name>
</gene>
<reference evidence="5 6" key="1">
    <citation type="journal article" date="2010" name="Cell Res.">
        <title>Complete genome sequence of the rifamycin SV-producing Amycolatopsis mediterranei U32 revealed its genetic characteristics in phylogeny and metabolism.</title>
        <authorList>
            <person name="Zhao W."/>
            <person name="Zhong Y."/>
            <person name="Yuan H."/>
            <person name="Wang J."/>
            <person name="Zheng H."/>
            <person name="Wang Y."/>
            <person name="Cen X."/>
            <person name="Xu F."/>
            <person name="Bai J."/>
            <person name="Han X."/>
            <person name="Lu G."/>
            <person name="Zhu Y."/>
            <person name="Shao Z."/>
            <person name="Yan H."/>
            <person name="Li C."/>
            <person name="Peng N."/>
            <person name="Zhang Z."/>
            <person name="Zhang Y."/>
            <person name="Lin W."/>
            <person name="Fan Y."/>
            <person name="Qin Z."/>
            <person name="Hu Y."/>
            <person name="Zhu B."/>
            <person name="Wang S."/>
            <person name="Ding X."/>
            <person name="Zhao G.P."/>
        </authorList>
    </citation>
    <scope>NUCLEOTIDE SEQUENCE [LARGE SCALE GENOMIC DNA]</scope>
    <source>
        <strain evidence="6">U-32</strain>
    </source>
</reference>
<dbReference type="InterPro" id="IPR028082">
    <property type="entry name" value="Peripla_BP_I"/>
</dbReference>
<dbReference type="EMBL" id="CP002000">
    <property type="protein sequence ID" value="ADJ46308.1"/>
    <property type="molecule type" value="Genomic_DNA"/>
</dbReference>
<keyword evidence="2" id="KW-0238">DNA-binding</keyword>
<dbReference type="Gene3D" id="1.10.260.40">
    <property type="entry name" value="lambda repressor-like DNA-binding domains"/>
    <property type="match status" value="1"/>
</dbReference>